<evidence type="ECO:0000313" key="1">
    <source>
        <dbReference type="EMBL" id="MDQ1124949.1"/>
    </source>
</evidence>
<dbReference type="Proteomes" id="UP001226691">
    <property type="component" value="Unassembled WGS sequence"/>
</dbReference>
<accession>A0ABU0TZ76</accession>
<organism evidence="1 2">
    <name type="scientific">Microbacterium trichothecenolyticum</name>
    <name type="common">Aureobacterium trichothecenolyticum</name>
    <dbReference type="NCBI Taxonomy" id="69370"/>
    <lineage>
        <taxon>Bacteria</taxon>
        <taxon>Bacillati</taxon>
        <taxon>Actinomycetota</taxon>
        <taxon>Actinomycetes</taxon>
        <taxon>Micrococcales</taxon>
        <taxon>Microbacteriaceae</taxon>
        <taxon>Microbacterium</taxon>
    </lineage>
</organism>
<sequence length="119" mass="13774">MAWTYDSTNAEQGSDVINYWKYRQVRGNLQMRLTDVAIANGERWYSAVYFICVIDRSGRVHGDTSITKTWGQAANYKTIAVVPNLAVRFQIRASVRRSNGIEVYNWWSAQMRWDNTSIS</sequence>
<evidence type="ECO:0000313" key="2">
    <source>
        <dbReference type="Proteomes" id="UP001226691"/>
    </source>
</evidence>
<keyword evidence="2" id="KW-1185">Reference proteome</keyword>
<name>A0ABU0TZ76_MICTR</name>
<reference evidence="1 2" key="1">
    <citation type="submission" date="2023-07" db="EMBL/GenBank/DDBJ databases">
        <title>Functional and genomic diversity of the sorghum phyllosphere microbiome.</title>
        <authorList>
            <person name="Shade A."/>
        </authorList>
    </citation>
    <scope>NUCLEOTIDE SEQUENCE [LARGE SCALE GENOMIC DNA]</scope>
    <source>
        <strain evidence="1 2">SORGH_AS_1207</strain>
    </source>
</reference>
<proteinExistence type="predicted"/>
<comment type="caution">
    <text evidence="1">The sequence shown here is derived from an EMBL/GenBank/DDBJ whole genome shotgun (WGS) entry which is preliminary data.</text>
</comment>
<dbReference type="RefSeq" id="WP_307486884.1">
    <property type="nucleotide sequence ID" value="NZ_JAUTBF010000001.1"/>
</dbReference>
<dbReference type="EMBL" id="JAUTBF010000001">
    <property type="protein sequence ID" value="MDQ1124949.1"/>
    <property type="molecule type" value="Genomic_DNA"/>
</dbReference>
<gene>
    <name evidence="1" type="ORF">QE412_003522</name>
</gene>
<protein>
    <submittedName>
        <fullName evidence="1">Uncharacterized protein</fullName>
    </submittedName>
</protein>